<proteinExistence type="predicted"/>
<dbReference type="Proteomes" id="UP000030746">
    <property type="component" value="Unassembled WGS sequence"/>
</dbReference>
<evidence type="ECO:0000313" key="2">
    <source>
        <dbReference type="Proteomes" id="UP000030746"/>
    </source>
</evidence>
<dbReference type="AlphaFoldDB" id="V4B1R9"/>
<name>V4B1R9_LOTGI</name>
<dbReference type="HOGENOM" id="CLU_776806_0_0_1"/>
<reference evidence="1 2" key="1">
    <citation type="journal article" date="2013" name="Nature">
        <title>Insights into bilaterian evolution from three spiralian genomes.</title>
        <authorList>
            <person name="Simakov O."/>
            <person name="Marletaz F."/>
            <person name="Cho S.J."/>
            <person name="Edsinger-Gonzales E."/>
            <person name="Havlak P."/>
            <person name="Hellsten U."/>
            <person name="Kuo D.H."/>
            <person name="Larsson T."/>
            <person name="Lv J."/>
            <person name="Arendt D."/>
            <person name="Savage R."/>
            <person name="Osoegawa K."/>
            <person name="de Jong P."/>
            <person name="Grimwood J."/>
            <person name="Chapman J.A."/>
            <person name="Shapiro H."/>
            <person name="Aerts A."/>
            <person name="Otillar R.P."/>
            <person name="Terry A.Y."/>
            <person name="Boore J.L."/>
            <person name="Grigoriev I.V."/>
            <person name="Lindberg D.R."/>
            <person name="Seaver E.C."/>
            <person name="Weisblat D.A."/>
            <person name="Putnam N.H."/>
            <person name="Rokhsar D.S."/>
        </authorList>
    </citation>
    <scope>NUCLEOTIDE SEQUENCE [LARGE SCALE GENOMIC DNA]</scope>
</reference>
<evidence type="ECO:0000313" key="1">
    <source>
        <dbReference type="EMBL" id="ESP01276.1"/>
    </source>
</evidence>
<dbReference type="EMBL" id="KB200521">
    <property type="protein sequence ID" value="ESP01276.1"/>
    <property type="molecule type" value="Genomic_DNA"/>
</dbReference>
<dbReference type="CTD" id="20237370"/>
<dbReference type="RefSeq" id="XP_009047910.1">
    <property type="nucleotide sequence ID" value="XM_009049662.1"/>
</dbReference>
<dbReference type="GeneID" id="20237370"/>
<sequence length="376" mass="44981">MSHRVRRRNRVHIKAENLQIGNNNTLNRSASSCSLHTLNCSTCDSVGLRRSVSLLECNIYDVKDNISTGKMENRNNHSNLIDIINKLEWKVEEVNQRQIQMNSRLDDFYLTNSKEKNKGGKFKNVIERLKKFFKSKAYEGGKENNDNIILCSSCGQLEIQDQQPLNEDVPHEPQPLRREYSLNWPRFTRALYSQGWQPFRSALYSQKWQPYKGEYSQNWQQYKGEYSQNWQPCKGEYSQNWQPYKGEYSQNWQPCKGENSQNWQPCKGEYSQNWQPYKGEYSQDWQPYKGEYSQDWQPYKGEYSQDWQQFRCESVQDQRQLSDDVYKYLRSRDLGRNYDFDRKIDNHDPCFLWEFDSSFNLTLIQKTSTKTLMNIK</sequence>
<dbReference type="KEGG" id="lgi:LOTGIDRAFT_157452"/>
<protein>
    <submittedName>
        <fullName evidence="1">Uncharacterized protein</fullName>
    </submittedName>
</protein>
<accession>V4B1R9</accession>
<keyword evidence="2" id="KW-1185">Reference proteome</keyword>
<organism evidence="1 2">
    <name type="scientific">Lottia gigantea</name>
    <name type="common">Giant owl limpet</name>
    <dbReference type="NCBI Taxonomy" id="225164"/>
    <lineage>
        <taxon>Eukaryota</taxon>
        <taxon>Metazoa</taxon>
        <taxon>Spiralia</taxon>
        <taxon>Lophotrochozoa</taxon>
        <taxon>Mollusca</taxon>
        <taxon>Gastropoda</taxon>
        <taxon>Patellogastropoda</taxon>
        <taxon>Lottioidea</taxon>
        <taxon>Lottiidae</taxon>
        <taxon>Lottia</taxon>
    </lineage>
</organism>
<gene>
    <name evidence="1" type="ORF">LOTGIDRAFT_157452</name>
</gene>